<reference evidence="2" key="1">
    <citation type="journal article" date="2019" name="Int. J. Syst. Evol. Microbiol.">
        <title>The Global Catalogue of Microorganisms (GCM) 10K type strain sequencing project: providing services to taxonomists for standard genome sequencing and annotation.</title>
        <authorList>
            <consortium name="The Broad Institute Genomics Platform"/>
            <consortium name="The Broad Institute Genome Sequencing Center for Infectious Disease"/>
            <person name="Wu L."/>
            <person name="Ma J."/>
        </authorList>
    </citation>
    <scope>NUCLEOTIDE SEQUENCE [LARGE SCALE GENOMIC DNA]</scope>
    <source>
        <strain evidence="2">CGMCC 1.12371</strain>
    </source>
</reference>
<accession>A0ABW2QMG3</accession>
<protein>
    <submittedName>
        <fullName evidence="1">Uncharacterized protein</fullName>
    </submittedName>
</protein>
<dbReference type="RefSeq" id="WP_382225147.1">
    <property type="nucleotide sequence ID" value="NZ_JBHTCA010000013.1"/>
</dbReference>
<evidence type="ECO:0000313" key="2">
    <source>
        <dbReference type="Proteomes" id="UP001596501"/>
    </source>
</evidence>
<name>A0ABW2QMG3_9BURK</name>
<dbReference type="Proteomes" id="UP001596501">
    <property type="component" value="Unassembled WGS sequence"/>
</dbReference>
<keyword evidence="2" id="KW-1185">Reference proteome</keyword>
<sequence length="124" mass="13853">MDYLEFDSHESAEGVRSFEAMASVNEARWPALQAELTQVLAWCHAWGRAHGAPEPLALDDGGEWDVDLQVTREWSEPMATHYEPQRADLRLQPSGGTHSRWVATLVVSGHEAFATDFSVQFLGE</sequence>
<dbReference type="EMBL" id="JBHTCA010000013">
    <property type="protein sequence ID" value="MFC7410294.1"/>
    <property type="molecule type" value="Genomic_DNA"/>
</dbReference>
<comment type="caution">
    <text evidence="1">The sequence shown here is derived from an EMBL/GenBank/DDBJ whole genome shotgun (WGS) entry which is preliminary data.</text>
</comment>
<proteinExistence type="predicted"/>
<organism evidence="1 2">
    <name type="scientific">Hydrogenophaga atypica</name>
    <dbReference type="NCBI Taxonomy" id="249409"/>
    <lineage>
        <taxon>Bacteria</taxon>
        <taxon>Pseudomonadati</taxon>
        <taxon>Pseudomonadota</taxon>
        <taxon>Betaproteobacteria</taxon>
        <taxon>Burkholderiales</taxon>
        <taxon>Comamonadaceae</taxon>
        <taxon>Hydrogenophaga</taxon>
    </lineage>
</organism>
<gene>
    <name evidence="1" type="ORF">ACFQPB_15610</name>
</gene>
<evidence type="ECO:0000313" key="1">
    <source>
        <dbReference type="EMBL" id="MFC7410294.1"/>
    </source>
</evidence>